<keyword evidence="3 5" id="KW-1133">Transmembrane helix</keyword>
<accession>A0ABX2IS56</accession>
<keyword evidence="7" id="KW-1185">Reference proteome</keyword>
<evidence type="ECO:0000256" key="2">
    <source>
        <dbReference type="ARBA" id="ARBA00022692"/>
    </source>
</evidence>
<dbReference type="InterPro" id="IPR004254">
    <property type="entry name" value="AdipoR/HlyIII-related"/>
</dbReference>
<feature type="transmembrane region" description="Helical" evidence="5">
    <location>
        <begin position="190"/>
        <end position="211"/>
    </location>
</feature>
<evidence type="ECO:0000256" key="1">
    <source>
        <dbReference type="ARBA" id="ARBA00004141"/>
    </source>
</evidence>
<keyword evidence="2 5" id="KW-0812">Transmembrane</keyword>
<feature type="transmembrane region" description="Helical" evidence="5">
    <location>
        <begin position="161"/>
        <end position="181"/>
    </location>
</feature>
<dbReference type="EMBL" id="JABUFE010000007">
    <property type="protein sequence ID" value="NSX55729.1"/>
    <property type="molecule type" value="Genomic_DNA"/>
</dbReference>
<feature type="transmembrane region" description="Helical" evidence="5">
    <location>
        <begin position="99"/>
        <end position="123"/>
    </location>
</feature>
<protein>
    <submittedName>
        <fullName evidence="6">Hemolysin III family protein</fullName>
    </submittedName>
</protein>
<feature type="transmembrane region" description="Helical" evidence="5">
    <location>
        <begin position="135"/>
        <end position="155"/>
    </location>
</feature>
<organism evidence="6 7">
    <name type="scientific">Parasulfitobacter algicola</name>
    <dbReference type="NCBI Taxonomy" id="2614809"/>
    <lineage>
        <taxon>Bacteria</taxon>
        <taxon>Pseudomonadati</taxon>
        <taxon>Pseudomonadota</taxon>
        <taxon>Alphaproteobacteria</taxon>
        <taxon>Rhodobacterales</taxon>
        <taxon>Roseobacteraceae</taxon>
        <taxon>Parasulfitobacter</taxon>
    </lineage>
</organism>
<dbReference type="RefSeq" id="WP_174138872.1">
    <property type="nucleotide sequence ID" value="NZ_JABUFE010000007.1"/>
</dbReference>
<evidence type="ECO:0000256" key="4">
    <source>
        <dbReference type="ARBA" id="ARBA00023136"/>
    </source>
</evidence>
<feature type="transmembrane region" description="Helical" evidence="5">
    <location>
        <begin position="47"/>
        <end position="71"/>
    </location>
</feature>
<keyword evidence="4 5" id="KW-0472">Membrane</keyword>
<dbReference type="PANTHER" id="PTHR20855:SF3">
    <property type="entry name" value="LD03007P"/>
    <property type="match status" value="1"/>
</dbReference>
<name>A0ABX2IS56_9RHOB</name>
<proteinExistence type="predicted"/>
<evidence type="ECO:0000256" key="3">
    <source>
        <dbReference type="ARBA" id="ARBA00022989"/>
    </source>
</evidence>
<comment type="caution">
    <text evidence="6">The sequence shown here is derived from an EMBL/GenBank/DDBJ whole genome shotgun (WGS) entry which is preliminary data.</text>
</comment>
<sequence>MTKMNYPSQVLVHRHLDMAVHAVGLILIVIAGSVLIFKAIGEVENSLVFAVVVYVICALTSNLASWAYHFLSSHDHRKLLRRIDHAAIYPSISGTFTPFFVQAGTTLTMTLLWVCWGLTALAVQNKITNGQVKSRWSTASYLALGGIGLFALIDLKDAPTATLWCVAAGAFCYVIGITFYVRKSMPFRYAIWHSWVNFGGMLMFAAIWVALFQ</sequence>
<evidence type="ECO:0000313" key="6">
    <source>
        <dbReference type="EMBL" id="NSX55729.1"/>
    </source>
</evidence>
<evidence type="ECO:0000256" key="5">
    <source>
        <dbReference type="SAM" id="Phobius"/>
    </source>
</evidence>
<reference evidence="6 7" key="1">
    <citation type="submission" date="2020-06" db="EMBL/GenBank/DDBJ databases">
        <title>Sulfitobacter algicola sp. nov., isolated from green algae.</title>
        <authorList>
            <person name="Wang C."/>
        </authorList>
    </citation>
    <scope>NUCLEOTIDE SEQUENCE [LARGE SCALE GENOMIC DNA]</scope>
    <source>
        <strain evidence="6 7">1151</strain>
    </source>
</reference>
<evidence type="ECO:0000313" key="7">
    <source>
        <dbReference type="Proteomes" id="UP000777935"/>
    </source>
</evidence>
<gene>
    <name evidence="6" type="ORF">HRQ87_13040</name>
</gene>
<dbReference type="Pfam" id="PF03006">
    <property type="entry name" value="HlyIII"/>
    <property type="match status" value="1"/>
</dbReference>
<comment type="subcellular location">
    <subcellularLocation>
        <location evidence="1">Membrane</location>
        <topology evidence="1">Multi-pass membrane protein</topology>
    </subcellularLocation>
</comment>
<feature type="transmembrane region" description="Helical" evidence="5">
    <location>
        <begin position="20"/>
        <end position="40"/>
    </location>
</feature>
<dbReference type="PANTHER" id="PTHR20855">
    <property type="entry name" value="ADIPOR/PROGESTIN RECEPTOR-RELATED"/>
    <property type="match status" value="1"/>
</dbReference>
<dbReference type="Proteomes" id="UP000777935">
    <property type="component" value="Unassembled WGS sequence"/>
</dbReference>